<reference evidence="7" key="1">
    <citation type="submission" date="2023-10" db="EMBL/GenBank/DDBJ databases">
        <title>Genome assembly of Pristionchus species.</title>
        <authorList>
            <person name="Yoshida K."/>
            <person name="Sommer R.J."/>
        </authorList>
    </citation>
    <scope>NUCLEOTIDE SEQUENCE</scope>
    <source>
        <strain evidence="7">RS5133</strain>
    </source>
</reference>
<dbReference type="GO" id="GO:0016020">
    <property type="term" value="C:membrane"/>
    <property type="evidence" value="ECO:0007669"/>
    <property type="project" value="UniProtKB-SubCell"/>
</dbReference>
<dbReference type="Proteomes" id="UP001432322">
    <property type="component" value="Unassembled WGS sequence"/>
</dbReference>
<dbReference type="AlphaFoldDB" id="A0AAV5VT97"/>
<keyword evidence="4 6" id="KW-1133">Transmembrane helix</keyword>
<organism evidence="7 8">
    <name type="scientific">Pristionchus fissidentatus</name>
    <dbReference type="NCBI Taxonomy" id="1538716"/>
    <lineage>
        <taxon>Eukaryota</taxon>
        <taxon>Metazoa</taxon>
        <taxon>Ecdysozoa</taxon>
        <taxon>Nematoda</taxon>
        <taxon>Chromadorea</taxon>
        <taxon>Rhabditida</taxon>
        <taxon>Rhabditina</taxon>
        <taxon>Diplogasteromorpha</taxon>
        <taxon>Diplogasteroidea</taxon>
        <taxon>Neodiplogasteridae</taxon>
        <taxon>Pristionchus</taxon>
    </lineage>
</organism>
<feature type="non-terminal residue" evidence="7">
    <location>
        <position position="141"/>
    </location>
</feature>
<evidence type="ECO:0000256" key="6">
    <source>
        <dbReference type="SAM" id="Phobius"/>
    </source>
</evidence>
<evidence type="ECO:0000256" key="2">
    <source>
        <dbReference type="ARBA" id="ARBA00009166"/>
    </source>
</evidence>
<protein>
    <recommendedName>
        <fullName evidence="9">G protein-coupled receptor</fullName>
    </recommendedName>
</protein>
<keyword evidence="5 6" id="KW-0472">Membrane</keyword>
<comment type="caution">
    <text evidence="7">The sequence shown here is derived from an EMBL/GenBank/DDBJ whole genome shotgun (WGS) entry which is preliminary data.</text>
</comment>
<dbReference type="Pfam" id="PF10317">
    <property type="entry name" value="7TM_GPCR_Srd"/>
    <property type="match status" value="1"/>
</dbReference>
<evidence type="ECO:0000313" key="8">
    <source>
        <dbReference type="Proteomes" id="UP001432322"/>
    </source>
</evidence>
<comment type="subcellular location">
    <subcellularLocation>
        <location evidence="1">Membrane</location>
        <topology evidence="1">Multi-pass membrane protein</topology>
    </subcellularLocation>
</comment>
<feature type="transmembrane region" description="Helical" evidence="6">
    <location>
        <begin position="121"/>
        <end position="140"/>
    </location>
</feature>
<evidence type="ECO:0000256" key="3">
    <source>
        <dbReference type="ARBA" id="ARBA00022692"/>
    </source>
</evidence>
<feature type="transmembrane region" description="Helical" evidence="6">
    <location>
        <begin position="89"/>
        <end position="109"/>
    </location>
</feature>
<feature type="non-terminal residue" evidence="7">
    <location>
        <position position="1"/>
    </location>
</feature>
<comment type="similarity">
    <text evidence="2">Belongs to the nematode receptor-like protein srd family.</text>
</comment>
<dbReference type="EMBL" id="BTSY01000004">
    <property type="protein sequence ID" value="GMT22789.1"/>
    <property type="molecule type" value="Genomic_DNA"/>
</dbReference>
<evidence type="ECO:0000313" key="7">
    <source>
        <dbReference type="EMBL" id="GMT22789.1"/>
    </source>
</evidence>
<keyword evidence="3 6" id="KW-0812">Transmembrane</keyword>
<gene>
    <name evidence="7" type="ORF">PFISCL1PPCAC_14086</name>
</gene>
<dbReference type="InterPro" id="IPR050920">
    <property type="entry name" value="Nematode_rcpt-like_delta"/>
</dbReference>
<keyword evidence="8" id="KW-1185">Reference proteome</keyword>
<name>A0AAV5VT97_9BILA</name>
<evidence type="ECO:0000256" key="5">
    <source>
        <dbReference type="ARBA" id="ARBA00023136"/>
    </source>
</evidence>
<proteinExistence type="inferred from homology"/>
<dbReference type="PANTHER" id="PTHR22945">
    <property type="entry name" value="SERPENTINE RECEPTOR, CLASS D DELTA"/>
    <property type="match status" value="1"/>
</dbReference>
<evidence type="ECO:0000256" key="4">
    <source>
        <dbReference type="ARBA" id="ARBA00022989"/>
    </source>
</evidence>
<dbReference type="PANTHER" id="PTHR22945:SF40">
    <property type="entry name" value="SERPENTINE RECEPTOR, CLASS D (DELTA)-RELATED"/>
    <property type="match status" value="1"/>
</dbReference>
<accession>A0AAV5VT97</accession>
<dbReference type="InterPro" id="IPR019421">
    <property type="entry name" value="7TM_GPCR_serpentine_rcpt_Srd"/>
</dbReference>
<feature type="transmembrane region" description="Helical" evidence="6">
    <location>
        <begin position="6"/>
        <end position="27"/>
    </location>
</feature>
<evidence type="ECO:0008006" key="9">
    <source>
        <dbReference type="Google" id="ProtNLM"/>
    </source>
</evidence>
<feature type="transmembrane region" description="Helical" evidence="6">
    <location>
        <begin position="39"/>
        <end position="59"/>
    </location>
</feature>
<evidence type="ECO:0000256" key="1">
    <source>
        <dbReference type="ARBA" id="ARBA00004141"/>
    </source>
</evidence>
<sequence>NECIVVLSTVFTFLVLLVNSFLLFLMTKHTPHSFANFGLVLKFHVINDISTIIAAFAVMNRSIPVDDSFIYISHGHCGWISSTACYLSYGHMTMGGSMTIYIVLVSFIVRLRIAQDRRTSKLSICFFLTVATVPVPLAIFV</sequence>